<keyword evidence="2" id="KW-1185">Reference proteome</keyword>
<reference evidence="1" key="2">
    <citation type="submission" date="2018-10" db="UniProtKB">
        <authorList>
            <consortium name="EnsemblPlants"/>
        </authorList>
    </citation>
    <scope>IDENTIFICATION</scope>
</reference>
<dbReference type="Gramene" id="TraesNOR2B03G01066990.1">
    <property type="protein sequence ID" value="TraesNOR2B03G01066990.1.CDS1"/>
    <property type="gene ID" value="TraesNOR2B03G01066990"/>
</dbReference>
<dbReference type="Gramene" id="TraesCS2B02G549200.1">
    <property type="protein sequence ID" value="TraesCS2B02G549200.1.cds1"/>
    <property type="gene ID" value="TraesCS2B02G549200"/>
</dbReference>
<dbReference type="OMA" id="CILNSHA"/>
<dbReference type="Pfam" id="PF07893">
    <property type="entry name" value="DUF1668"/>
    <property type="match status" value="1"/>
</dbReference>
<dbReference type="Gramene" id="TraesCS2B03G1378500.1">
    <property type="protein sequence ID" value="TraesCS2B03G1378500.1.CDS1"/>
    <property type="gene ID" value="TraesCS2B03G1378500"/>
</dbReference>
<dbReference type="AlphaFoldDB" id="A0A3B6CF55"/>
<dbReference type="PANTHER" id="PTHR33085:SF145">
    <property type="entry name" value="OS05G0302200 PROTEIN"/>
    <property type="match status" value="1"/>
</dbReference>
<accession>A0A3B6CF55</accession>
<evidence type="ECO:0000313" key="1">
    <source>
        <dbReference type="EnsemblPlants" id="TraesCS2B02G549200.1.cds1"/>
    </source>
</evidence>
<dbReference type="GeneID" id="123047156"/>
<dbReference type="InterPro" id="IPR012871">
    <property type="entry name" value="DUF1668_ORYSA"/>
</dbReference>
<reference evidence="1" key="1">
    <citation type="submission" date="2018-08" db="EMBL/GenBank/DDBJ databases">
        <authorList>
            <person name="Rossello M."/>
        </authorList>
    </citation>
    <scope>NUCLEOTIDE SEQUENCE [LARGE SCALE GENOMIC DNA]</scope>
    <source>
        <strain evidence="1">cv. Chinese Spring</strain>
    </source>
</reference>
<sequence>MKARQFLNVVMERYGTGGAGGSLYTVSRINAKEHLFYRSTAEAQAAEKSRFDMECPSSAVVPPWMETISRMPPSKLRFERSTSDNKRLDFLPFHERGSGAASKILCVDAAGHTALYDMDAGSVQPIPCLNSPKGSRPISFSTTNPEASDRERADAFYVMGRFPSSYDPYNFEVLMYSNPSNGRTMKGWNWLKLPTPPAYADNCIVNSHALLEIEGDSILVVSSGEESLGTYCFNTASRKWFKAGSWTLPFLSRAVHVPELDNLLFGIASDAPNHFCAMGISRLLSKRCPPLVYSWPHLDLPEDWIMQDCSFVYLGNGRFCITKVFEFGLDEDTGNTTEMGAVMSGVEVVHHKKSGLIMVNHRSKFYRFFRDDIQCVL</sequence>
<gene>
    <name evidence="1" type="primary">LOC123047156</name>
</gene>
<dbReference type="PANTHER" id="PTHR33085">
    <property type="entry name" value="OS12G0113100 PROTEIN-RELATED"/>
    <property type="match status" value="1"/>
</dbReference>
<dbReference type="OrthoDB" id="581315at2759"/>
<dbReference type="EnsemblPlants" id="TraesCS2B02G549200.1">
    <property type="protein sequence ID" value="TraesCS2B02G549200.1.cds1"/>
    <property type="gene ID" value="TraesCS2B02G549200"/>
</dbReference>
<evidence type="ECO:0000313" key="2">
    <source>
        <dbReference type="Proteomes" id="UP000019116"/>
    </source>
</evidence>
<name>A0A3B6CF55_WHEAT</name>
<proteinExistence type="predicted"/>
<protein>
    <recommendedName>
        <fullName evidence="3">F-box associated domain-containing protein</fullName>
    </recommendedName>
</protein>
<dbReference type="RefSeq" id="XP_044326584.1">
    <property type="nucleotide sequence ID" value="XM_044470649.1"/>
</dbReference>
<evidence type="ECO:0008006" key="3">
    <source>
        <dbReference type="Google" id="ProtNLM"/>
    </source>
</evidence>
<dbReference type="Proteomes" id="UP000019116">
    <property type="component" value="Chromosome 2B"/>
</dbReference>
<organism evidence="1">
    <name type="scientific">Triticum aestivum</name>
    <name type="common">Wheat</name>
    <dbReference type="NCBI Taxonomy" id="4565"/>
    <lineage>
        <taxon>Eukaryota</taxon>
        <taxon>Viridiplantae</taxon>
        <taxon>Streptophyta</taxon>
        <taxon>Embryophyta</taxon>
        <taxon>Tracheophyta</taxon>
        <taxon>Spermatophyta</taxon>
        <taxon>Magnoliopsida</taxon>
        <taxon>Liliopsida</taxon>
        <taxon>Poales</taxon>
        <taxon>Poaceae</taxon>
        <taxon>BOP clade</taxon>
        <taxon>Pooideae</taxon>
        <taxon>Triticodae</taxon>
        <taxon>Triticeae</taxon>
        <taxon>Triticinae</taxon>
        <taxon>Triticum</taxon>
    </lineage>
</organism>